<dbReference type="PANTHER" id="PTHR33112:SF16">
    <property type="entry name" value="HETEROKARYON INCOMPATIBILITY DOMAIN-CONTAINING PROTEIN"/>
    <property type="match status" value="1"/>
</dbReference>
<dbReference type="AlphaFoldDB" id="A0A9P4JZ77"/>
<organism evidence="2 3">
    <name type="scientific">Lojkania enalia</name>
    <dbReference type="NCBI Taxonomy" id="147567"/>
    <lineage>
        <taxon>Eukaryota</taxon>
        <taxon>Fungi</taxon>
        <taxon>Dikarya</taxon>
        <taxon>Ascomycota</taxon>
        <taxon>Pezizomycotina</taxon>
        <taxon>Dothideomycetes</taxon>
        <taxon>Pleosporomycetidae</taxon>
        <taxon>Pleosporales</taxon>
        <taxon>Pleosporales incertae sedis</taxon>
        <taxon>Lojkania</taxon>
    </lineage>
</organism>
<proteinExistence type="predicted"/>
<protein>
    <submittedName>
        <fullName evidence="2">HET-domain-containing protein</fullName>
    </submittedName>
</protein>
<name>A0A9P4JZ77_9PLEO</name>
<feature type="non-terminal residue" evidence="2">
    <location>
        <position position="405"/>
    </location>
</feature>
<gene>
    <name evidence="2" type="ORF">CC78DRAFT_444338</name>
</gene>
<evidence type="ECO:0000313" key="3">
    <source>
        <dbReference type="Proteomes" id="UP000800093"/>
    </source>
</evidence>
<dbReference type="PANTHER" id="PTHR33112">
    <property type="entry name" value="DOMAIN PROTEIN, PUTATIVE-RELATED"/>
    <property type="match status" value="1"/>
</dbReference>
<evidence type="ECO:0000259" key="1">
    <source>
        <dbReference type="Pfam" id="PF06985"/>
    </source>
</evidence>
<keyword evidence="3" id="KW-1185">Reference proteome</keyword>
<feature type="domain" description="Heterokaryon incompatibility" evidence="1">
    <location>
        <begin position="52"/>
        <end position="200"/>
    </location>
</feature>
<comment type="caution">
    <text evidence="2">The sequence shown here is derived from an EMBL/GenBank/DDBJ whole genome shotgun (WGS) entry which is preliminary data.</text>
</comment>
<dbReference type="EMBL" id="ML986765">
    <property type="protein sequence ID" value="KAF2258407.1"/>
    <property type="molecule type" value="Genomic_DNA"/>
</dbReference>
<dbReference type="Pfam" id="PF06985">
    <property type="entry name" value="HET"/>
    <property type="match status" value="1"/>
</dbReference>
<evidence type="ECO:0000313" key="2">
    <source>
        <dbReference type="EMBL" id="KAF2258407.1"/>
    </source>
</evidence>
<feature type="non-terminal residue" evidence="2">
    <location>
        <position position="1"/>
    </location>
</feature>
<dbReference type="Proteomes" id="UP000800093">
    <property type="component" value="Unassembled WGS sequence"/>
</dbReference>
<dbReference type="InterPro" id="IPR010730">
    <property type="entry name" value="HET"/>
</dbReference>
<accession>A0A9P4JZ77</accession>
<sequence length="405" mass="45090">WLEECYEHHKDCQIERHTGDRLPTRVIDVATSDINGMPCPRLVDGKGRSEKFAALSYCWGGESILTLNAQTEAELRAGLPMEQFPPTLRDAIIVTQHLRLKYLWIDAVCIKQDSAEDWNIEATKMRDIYKGAIVTIAAAAASKSSDGIFRHRTVGRTLCKLPWLNGESPCPTVSLRSGSEIRQDPARSSLIHTRAWTLQETLLAPRTLYLGSHIITFECSQGQIDESGRSTKGMAIRAFSHYGLETFQTFLTGYTFFTQGLVTTPGGLSMTYYDLWREIITQYSKRHLTKVSDTLPALAGLANDFNHVTGDKYFAGLWMGDIIRSLCWMTFPGGNSAKNTRHVNEYLAPSWSWASVYGLPLGFYGHESTEDSGFKPLAEVIGIRAAPAGQDPFGRVVDGELVLRA</sequence>
<dbReference type="OrthoDB" id="5125733at2759"/>
<reference evidence="3" key="1">
    <citation type="journal article" date="2020" name="Stud. Mycol.">
        <title>101 Dothideomycetes genomes: A test case for predicting lifestyles and emergence of pathogens.</title>
        <authorList>
            <person name="Haridas S."/>
            <person name="Albert R."/>
            <person name="Binder M."/>
            <person name="Bloem J."/>
            <person name="LaButti K."/>
            <person name="Salamov A."/>
            <person name="Andreopoulos B."/>
            <person name="Baker S."/>
            <person name="Barry K."/>
            <person name="Bills G."/>
            <person name="Bluhm B."/>
            <person name="Cannon C."/>
            <person name="Castanera R."/>
            <person name="Culley D."/>
            <person name="Daum C."/>
            <person name="Ezra D."/>
            <person name="Gonzalez J."/>
            <person name="Henrissat B."/>
            <person name="Kuo A."/>
            <person name="Liang C."/>
            <person name="Lipzen A."/>
            <person name="Lutzoni F."/>
            <person name="Magnuson J."/>
            <person name="Mondo S."/>
            <person name="Nolan M."/>
            <person name="Ohm R."/>
            <person name="Pangilinan J."/>
            <person name="Park H.-J."/>
            <person name="Ramirez L."/>
            <person name="Alfaro M."/>
            <person name="Sun H."/>
            <person name="Tritt A."/>
            <person name="Yoshinaga Y."/>
            <person name="Zwiers L.-H."/>
            <person name="Turgeon B."/>
            <person name="Goodwin S."/>
            <person name="Spatafora J."/>
            <person name="Crous P."/>
            <person name="Grigoriev I."/>
        </authorList>
    </citation>
    <scope>NUCLEOTIDE SEQUENCE [LARGE SCALE GENOMIC DNA]</scope>
    <source>
        <strain evidence="3">CBS 304.66</strain>
    </source>
</reference>